<feature type="compositionally biased region" description="Basic residues" evidence="1">
    <location>
        <begin position="14"/>
        <end position="25"/>
    </location>
</feature>
<evidence type="ECO:0000256" key="1">
    <source>
        <dbReference type="SAM" id="MobiDB-lite"/>
    </source>
</evidence>
<dbReference type="RefSeq" id="WP_099955191.1">
    <property type="nucleotide sequence ID" value="NZ_CP028843.1"/>
</dbReference>
<dbReference type="AlphaFoldDB" id="A0A2R4WPF3"/>
<evidence type="ECO:0000313" key="3">
    <source>
        <dbReference type="Proteomes" id="UP000244755"/>
    </source>
</evidence>
<name>A0A2R4WPF3_9HYPH</name>
<dbReference type="KEGG" id="mee:DA075_22950"/>
<evidence type="ECO:0000313" key="2">
    <source>
        <dbReference type="EMBL" id="AWB23403.1"/>
    </source>
</evidence>
<sequence length="67" mass="7532">MIRRYPTEATLARAARRHRAIRHKPAPAPAQPRPDAPAPPAPAAAEEWEPFDEHDLRALRSGWGFVE</sequence>
<dbReference type="EMBL" id="CP028843">
    <property type="protein sequence ID" value="AWB23403.1"/>
    <property type="molecule type" value="Genomic_DNA"/>
</dbReference>
<gene>
    <name evidence="2" type="ORF">DA075_22950</name>
</gene>
<protein>
    <submittedName>
        <fullName evidence="2">Uncharacterized protein</fullName>
    </submittedName>
</protein>
<dbReference type="Proteomes" id="UP000244755">
    <property type="component" value="Chromosome 1"/>
</dbReference>
<organism evidence="2 3">
    <name type="scientific">Methylobacterium currus</name>
    <dbReference type="NCBI Taxonomy" id="2051553"/>
    <lineage>
        <taxon>Bacteria</taxon>
        <taxon>Pseudomonadati</taxon>
        <taxon>Pseudomonadota</taxon>
        <taxon>Alphaproteobacteria</taxon>
        <taxon>Hyphomicrobiales</taxon>
        <taxon>Methylobacteriaceae</taxon>
        <taxon>Methylobacterium</taxon>
    </lineage>
</organism>
<proteinExistence type="predicted"/>
<accession>A0A2R4WPF3</accession>
<feature type="region of interest" description="Disordered" evidence="1">
    <location>
        <begin position="1"/>
        <end position="53"/>
    </location>
</feature>
<feature type="compositionally biased region" description="Pro residues" evidence="1">
    <location>
        <begin position="26"/>
        <end position="42"/>
    </location>
</feature>
<reference evidence="2 3" key="1">
    <citation type="submission" date="2018-04" db="EMBL/GenBank/DDBJ databases">
        <title>Methylobacterium sp. PR1016A genome.</title>
        <authorList>
            <person name="Park W."/>
        </authorList>
    </citation>
    <scope>NUCLEOTIDE SEQUENCE [LARGE SCALE GENOMIC DNA]</scope>
    <source>
        <strain evidence="2 3">PR1016A</strain>
    </source>
</reference>
<keyword evidence="3" id="KW-1185">Reference proteome</keyword>